<comment type="caution">
    <text evidence="1">The sequence shown here is derived from an EMBL/GenBank/DDBJ whole genome shotgun (WGS) entry which is preliminary data.</text>
</comment>
<organism evidence="1">
    <name type="scientific">Solanum chilense</name>
    <name type="common">Tomato</name>
    <name type="synonym">Lycopersicon chilense</name>
    <dbReference type="NCBI Taxonomy" id="4083"/>
    <lineage>
        <taxon>Eukaryota</taxon>
        <taxon>Viridiplantae</taxon>
        <taxon>Streptophyta</taxon>
        <taxon>Embryophyta</taxon>
        <taxon>Tracheophyta</taxon>
        <taxon>Spermatophyta</taxon>
        <taxon>Magnoliopsida</taxon>
        <taxon>eudicotyledons</taxon>
        <taxon>Gunneridae</taxon>
        <taxon>Pentapetalae</taxon>
        <taxon>asterids</taxon>
        <taxon>lamiids</taxon>
        <taxon>Solanales</taxon>
        <taxon>Solanaceae</taxon>
        <taxon>Solanoideae</taxon>
        <taxon>Solaneae</taxon>
        <taxon>Solanum</taxon>
        <taxon>Solanum subgen. Lycopersicon</taxon>
    </lineage>
</organism>
<accession>A0A6N2CK69</accession>
<proteinExistence type="predicted"/>
<dbReference type="AlphaFoldDB" id="A0A6N2CK69"/>
<dbReference type="EMBL" id="RXGB01000081">
    <property type="protein sequence ID" value="TMX05342.1"/>
    <property type="molecule type" value="Genomic_DNA"/>
</dbReference>
<evidence type="ECO:0000313" key="1">
    <source>
        <dbReference type="EMBL" id="TMX05342.1"/>
    </source>
</evidence>
<reference evidence="1" key="1">
    <citation type="submission" date="2019-05" db="EMBL/GenBank/DDBJ databases">
        <title>The de novo reference genome and transcriptome assemblies of the wild tomato species Solanum chilense.</title>
        <authorList>
            <person name="Stam R."/>
            <person name="Nosenko T."/>
            <person name="Hoerger A.C."/>
            <person name="Stephan W."/>
            <person name="Seidel M.A."/>
            <person name="Kuhn J.M.M."/>
            <person name="Haberer G."/>
            <person name="Tellier A."/>
        </authorList>
    </citation>
    <scope>NUCLEOTIDE SEQUENCE</scope>
    <source>
        <tissue evidence="1">Mature leaves</tissue>
    </source>
</reference>
<protein>
    <submittedName>
        <fullName evidence="1">Uncharacterized protein</fullName>
    </submittedName>
</protein>
<sequence>MKTWKNCNEIAKVTAYGDIDDPSTTRLLVGGNRLMKEMLLKEDRGILTMCGATKSLDGPSPPRSTVLHIHHC</sequence>
<gene>
    <name evidence="1" type="ORF">EJD97_024114</name>
</gene>
<name>A0A6N2CK69_SOLCI</name>